<sequence length="938" mass="100499">MKVKQTPISQAVFIALLGASSAAMAQQQEAPATQQLDMVTVTGIRASQEKSLSVKRNADTHIDVISAEDIGKMPDKNVADSLARVPGVTILNSPAGGSGGFDERDRVGLRGTNPSLTQTLLDGHGIANGDWFVLDQTGAGVGRSVSYSLLPSELVSRVEVHKNSQASLVEGGSAGSVNIITRKPLDFAKALTFEAGVGAVYASLPGKTDPQFSALVNFKNEDKTFGVLVQAFSEKRHLRRDGVEVIAQDGHIATYETLTGKGTGANAAALIAAHPDLEGVKAPNMLGSAYFTQERERKGGLIRAEFKPTKDVDLTLTGFSSKMDADNYNRNFLLSAIPANLNAATMTDYKVVNNTLVSAHYTFATPTNNGYYDQISRQASASANFLSLDGGWKVNDALRLTANVGSSTGKGKTGSQDVLESHITSSGSGFDLKGTGSAPAFSLTNNSYQNFDWIFGTQNVVVNDKESWAQVDAEYTLDAGALKSLQFGARGAEHKRYTGPIISQGPGCATGTPYRVGPWDWSKASACADASGADAPQLSPYTVPAFSGNYPGNFGSGLGSGFPTNIAYIPADALAAYNAKITNRDPVTRRYPNLEYSVKETTTAGYLQGNLEGEAWSGNIGLRLVRTKQDAGSMRPVLPGDSTKPTISSAFGDYVGTTSSSSYTDVLPSASIRLDVTKSIVARLAVSRTLTRADYTALSGYLDKHDPKNLEDTGNGWGSSGNPDLAPIRSNNIDGNLEWYFAPRAFVSAGAFYMGLDGYIKDKVRSTTLPALLSSVNPTGLKDQLVYRNYDIYYPTNTQASVYGLEFAFETPIANNFGVSANYTLAKGHDQDGHVLRGNVKNSFNLGGFFENDQFSARVNYGYTDDIFVGQDRGTDYFQKGSGVLSASLGYKLNEHFAVSLDAQNLNDPILKYYATADQPRAFYKNGRQFYLTARIKY</sequence>
<evidence type="ECO:0000259" key="13">
    <source>
        <dbReference type="Pfam" id="PF00593"/>
    </source>
</evidence>
<evidence type="ECO:0000256" key="4">
    <source>
        <dbReference type="ARBA" id="ARBA00022452"/>
    </source>
</evidence>
<evidence type="ECO:0000256" key="6">
    <source>
        <dbReference type="ARBA" id="ARBA00023077"/>
    </source>
</evidence>
<keyword evidence="12" id="KW-0732">Signal</keyword>
<evidence type="ECO:0000256" key="8">
    <source>
        <dbReference type="ARBA" id="ARBA00023170"/>
    </source>
</evidence>
<gene>
    <name evidence="15" type="ORF">ACG04R_25595</name>
</gene>
<protein>
    <submittedName>
        <fullName evidence="15">TonB-dependent receptor</fullName>
    </submittedName>
</protein>
<keyword evidence="6 11" id="KW-0798">TonB box</keyword>
<keyword evidence="5 10" id="KW-0812">Transmembrane</keyword>
<reference evidence="15 16" key="1">
    <citation type="submission" date="2024-08" db="EMBL/GenBank/DDBJ databases">
        <authorList>
            <person name="Lu H."/>
        </authorList>
    </citation>
    <scope>NUCLEOTIDE SEQUENCE [LARGE SCALE GENOMIC DNA]</scope>
    <source>
        <strain evidence="15 16">BYS78W</strain>
    </source>
</reference>
<dbReference type="InterPro" id="IPR037066">
    <property type="entry name" value="Plug_dom_sf"/>
</dbReference>
<evidence type="ECO:0000256" key="5">
    <source>
        <dbReference type="ARBA" id="ARBA00022692"/>
    </source>
</evidence>
<dbReference type="InterPro" id="IPR012910">
    <property type="entry name" value="Plug_dom"/>
</dbReference>
<evidence type="ECO:0000256" key="11">
    <source>
        <dbReference type="RuleBase" id="RU003357"/>
    </source>
</evidence>
<dbReference type="EMBL" id="JBIGIC010000018">
    <property type="protein sequence ID" value="MFG6490076.1"/>
    <property type="molecule type" value="Genomic_DNA"/>
</dbReference>
<evidence type="ECO:0000256" key="7">
    <source>
        <dbReference type="ARBA" id="ARBA00023136"/>
    </source>
</evidence>
<evidence type="ECO:0000313" key="15">
    <source>
        <dbReference type="EMBL" id="MFG6490076.1"/>
    </source>
</evidence>
<evidence type="ECO:0000256" key="2">
    <source>
        <dbReference type="ARBA" id="ARBA00009810"/>
    </source>
</evidence>
<dbReference type="NCBIfam" id="TIGR01782">
    <property type="entry name" value="TonB-Xanth-Caul"/>
    <property type="match status" value="1"/>
</dbReference>
<keyword evidence="9 10" id="KW-0998">Cell outer membrane</keyword>
<evidence type="ECO:0000256" key="9">
    <source>
        <dbReference type="ARBA" id="ARBA00023237"/>
    </source>
</evidence>
<keyword evidence="7 10" id="KW-0472">Membrane</keyword>
<dbReference type="InterPro" id="IPR010104">
    <property type="entry name" value="TonB_rcpt_bac"/>
</dbReference>
<keyword evidence="4 10" id="KW-1134">Transmembrane beta strand</keyword>
<dbReference type="InterPro" id="IPR039426">
    <property type="entry name" value="TonB-dep_rcpt-like"/>
</dbReference>
<dbReference type="RefSeq" id="WP_394416813.1">
    <property type="nucleotide sequence ID" value="NZ_JBIGIC010000018.1"/>
</dbReference>
<feature type="domain" description="TonB-dependent receptor plug" evidence="14">
    <location>
        <begin position="55"/>
        <end position="177"/>
    </location>
</feature>
<name>A0ABW7HJI4_9BURK</name>
<dbReference type="Gene3D" id="2.170.130.10">
    <property type="entry name" value="TonB-dependent receptor, plug domain"/>
    <property type="match status" value="1"/>
</dbReference>
<dbReference type="Pfam" id="PF07715">
    <property type="entry name" value="Plug"/>
    <property type="match status" value="1"/>
</dbReference>
<dbReference type="InterPro" id="IPR000531">
    <property type="entry name" value="Beta-barrel_TonB"/>
</dbReference>
<comment type="similarity">
    <text evidence="2 10 11">Belongs to the TonB-dependent receptor family.</text>
</comment>
<comment type="caution">
    <text evidence="15">The sequence shown here is derived from an EMBL/GenBank/DDBJ whole genome shotgun (WGS) entry which is preliminary data.</text>
</comment>
<dbReference type="Pfam" id="PF00593">
    <property type="entry name" value="TonB_dep_Rec_b-barrel"/>
    <property type="match status" value="1"/>
</dbReference>
<dbReference type="PROSITE" id="PS52016">
    <property type="entry name" value="TONB_DEPENDENT_REC_3"/>
    <property type="match status" value="1"/>
</dbReference>
<dbReference type="PANTHER" id="PTHR40980">
    <property type="entry name" value="PLUG DOMAIN-CONTAINING PROTEIN"/>
    <property type="match status" value="1"/>
</dbReference>
<dbReference type="InterPro" id="IPR036942">
    <property type="entry name" value="Beta-barrel_TonB_sf"/>
</dbReference>
<keyword evidence="8 15" id="KW-0675">Receptor</keyword>
<evidence type="ECO:0000259" key="14">
    <source>
        <dbReference type="Pfam" id="PF07715"/>
    </source>
</evidence>
<feature type="chain" id="PRO_5045459469" evidence="12">
    <location>
        <begin position="26"/>
        <end position="938"/>
    </location>
</feature>
<feature type="domain" description="TonB-dependent receptor-like beta-barrel" evidence="13">
    <location>
        <begin position="422"/>
        <end position="906"/>
    </location>
</feature>
<accession>A0ABW7HJI4</accession>
<keyword evidence="16" id="KW-1185">Reference proteome</keyword>
<evidence type="ECO:0000256" key="3">
    <source>
        <dbReference type="ARBA" id="ARBA00022448"/>
    </source>
</evidence>
<comment type="subcellular location">
    <subcellularLocation>
        <location evidence="1 10">Cell outer membrane</location>
        <topology evidence="1 10">Multi-pass membrane protein</topology>
    </subcellularLocation>
</comment>
<dbReference type="SUPFAM" id="SSF56935">
    <property type="entry name" value="Porins"/>
    <property type="match status" value="1"/>
</dbReference>
<evidence type="ECO:0000256" key="1">
    <source>
        <dbReference type="ARBA" id="ARBA00004571"/>
    </source>
</evidence>
<dbReference type="PANTHER" id="PTHR40980:SF3">
    <property type="entry name" value="TONB-DEPENDENT RECEPTOR-LIKE BETA-BARREL DOMAIN-CONTAINING PROTEIN"/>
    <property type="match status" value="1"/>
</dbReference>
<evidence type="ECO:0000313" key="16">
    <source>
        <dbReference type="Proteomes" id="UP001606134"/>
    </source>
</evidence>
<keyword evidence="3 10" id="KW-0813">Transport</keyword>
<organism evidence="15 16">
    <name type="scientific">Pelomonas candidula</name>
    <dbReference type="NCBI Taxonomy" id="3299025"/>
    <lineage>
        <taxon>Bacteria</taxon>
        <taxon>Pseudomonadati</taxon>
        <taxon>Pseudomonadota</taxon>
        <taxon>Betaproteobacteria</taxon>
        <taxon>Burkholderiales</taxon>
        <taxon>Sphaerotilaceae</taxon>
        <taxon>Roseateles</taxon>
    </lineage>
</organism>
<evidence type="ECO:0000256" key="10">
    <source>
        <dbReference type="PROSITE-ProRule" id="PRU01360"/>
    </source>
</evidence>
<proteinExistence type="inferred from homology"/>
<dbReference type="Proteomes" id="UP001606134">
    <property type="component" value="Unassembled WGS sequence"/>
</dbReference>
<dbReference type="Gene3D" id="2.40.170.20">
    <property type="entry name" value="TonB-dependent receptor, beta-barrel domain"/>
    <property type="match status" value="1"/>
</dbReference>
<evidence type="ECO:0000256" key="12">
    <source>
        <dbReference type="SAM" id="SignalP"/>
    </source>
</evidence>
<feature type="signal peptide" evidence="12">
    <location>
        <begin position="1"/>
        <end position="25"/>
    </location>
</feature>